<proteinExistence type="predicted"/>
<name>A0A4Y1R4L1_PRUDU</name>
<organism evidence="1">
    <name type="scientific">Prunus dulcis</name>
    <name type="common">Almond</name>
    <name type="synonym">Amygdalus dulcis</name>
    <dbReference type="NCBI Taxonomy" id="3755"/>
    <lineage>
        <taxon>Eukaryota</taxon>
        <taxon>Viridiplantae</taxon>
        <taxon>Streptophyta</taxon>
        <taxon>Embryophyta</taxon>
        <taxon>Tracheophyta</taxon>
        <taxon>Spermatophyta</taxon>
        <taxon>Magnoliopsida</taxon>
        <taxon>eudicotyledons</taxon>
        <taxon>Gunneridae</taxon>
        <taxon>Pentapetalae</taxon>
        <taxon>rosids</taxon>
        <taxon>fabids</taxon>
        <taxon>Rosales</taxon>
        <taxon>Rosaceae</taxon>
        <taxon>Amygdaloideae</taxon>
        <taxon>Amygdaleae</taxon>
        <taxon>Prunus</taxon>
    </lineage>
</organism>
<sequence length="166" mass="18537">MLFGGAEQKGQGIMAKSYPLDIIKCLFRCGGFKRLTLKIGNGVLMSQTCQIFLTILPNYFNGPEVRLTISFSLSFMEEQENPQTSSSSLPQGALSSGILDYVSDQNVGLNCSVARKVERTKVGVDSLRFIWYIWRQKEEVELLHHELELVVADLSSALGILVLEEF</sequence>
<reference evidence="1" key="1">
    <citation type="journal article" date="2019" name="Science">
        <title>Mutation of a bHLH transcription factor allowed almond domestication.</title>
        <authorList>
            <person name="Sanchez-Perez R."/>
            <person name="Pavan S."/>
            <person name="Mazzeo R."/>
            <person name="Moldovan C."/>
            <person name="Aiese Cigliano R."/>
            <person name="Del Cueto J."/>
            <person name="Ricciardi F."/>
            <person name="Lotti C."/>
            <person name="Ricciardi L."/>
            <person name="Dicenta F."/>
            <person name="Lopez-Marques R.L."/>
            <person name="Lindberg Moller B."/>
        </authorList>
    </citation>
    <scope>NUCLEOTIDE SEQUENCE</scope>
</reference>
<evidence type="ECO:0000313" key="1">
    <source>
        <dbReference type="EMBL" id="BBG99079.1"/>
    </source>
</evidence>
<protein>
    <submittedName>
        <fullName evidence="1">Uncharacterized protein</fullName>
    </submittedName>
</protein>
<accession>A0A4Y1R4L1</accession>
<gene>
    <name evidence="1" type="ORF">Prudu_008660</name>
</gene>
<dbReference type="AlphaFoldDB" id="A0A4Y1R4L1"/>
<dbReference type="EMBL" id="AP019299">
    <property type="protein sequence ID" value="BBG99079.1"/>
    <property type="molecule type" value="Genomic_DNA"/>
</dbReference>